<reference evidence="1" key="1">
    <citation type="submission" date="2017-05" db="UniProtKB">
        <authorList>
            <consortium name="EnsemblMetazoa"/>
        </authorList>
    </citation>
    <scope>IDENTIFICATION</scope>
</reference>
<dbReference type="AlphaFoldDB" id="A0A1X7VTS2"/>
<sequence length="92" mass="10421">MRDIEIFFCNNGYSEEISEISTLVHHNDPCLHEVVILVVINEGLFNTLSKAYHFSEFPQLFPQWGSGNIDEIRRSLSIVACNAIDNILCHAA</sequence>
<dbReference type="EnsemblMetazoa" id="Aqu2.1.43497_001">
    <property type="protein sequence ID" value="Aqu2.1.43497_001"/>
    <property type="gene ID" value="Aqu2.1.43497"/>
</dbReference>
<accession>A0A1X7VTS2</accession>
<dbReference type="InParanoid" id="A0A1X7VTS2"/>
<name>A0A1X7VTS2_AMPQE</name>
<organism evidence="1">
    <name type="scientific">Amphimedon queenslandica</name>
    <name type="common">Sponge</name>
    <dbReference type="NCBI Taxonomy" id="400682"/>
    <lineage>
        <taxon>Eukaryota</taxon>
        <taxon>Metazoa</taxon>
        <taxon>Porifera</taxon>
        <taxon>Demospongiae</taxon>
        <taxon>Heteroscleromorpha</taxon>
        <taxon>Haplosclerida</taxon>
        <taxon>Niphatidae</taxon>
        <taxon>Amphimedon</taxon>
    </lineage>
</organism>
<protein>
    <submittedName>
        <fullName evidence="1">Uncharacterized protein</fullName>
    </submittedName>
</protein>
<evidence type="ECO:0000313" key="1">
    <source>
        <dbReference type="EnsemblMetazoa" id="Aqu2.1.43497_001"/>
    </source>
</evidence>
<proteinExistence type="predicted"/>